<feature type="transmembrane region" description="Helical" evidence="6">
    <location>
        <begin position="155"/>
        <end position="177"/>
    </location>
</feature>
<evidence type="ECO:0000256" key="3">
    <source>
        <dbReference type="ARBA" id="ARBA00022692"/>
    </source>
</evidence>
<keyword evidence="9" id="KW-1185">Reference proteome</keyword>
<feature type="transmembrane region" description="Helical" evidence="6">
    <location>
        <begin position="271"/>
        <end position="289"/>
    </location>
</feature>
<evidence type="ECO:0000313" key="8">
    <source>
        <dbReference type="EMBL" id="MDC8755111.1"/>
    </source>
</evidence>
<feature type="transmembrane region" description="Helical" evidence="6">
    <location>
        <begin position="12"/>
        <end position="34"/>
    </location>
</feature>
<dbReference type="SUPFAM" id="SSF103481">
    <property type="entry name" value="Multidrug resistance efflux transporter EmrE"/>
    <property type="match status" value="2"/>
</dbReference>
<feature type="transmembrane region" description="Helical" evidence="6">
    <location>
        <begin position="189"/>
        <end position="211"/>
    </location>
</feature>
<dbReference type="Pfam" id="PF00892">
    <property type="entry name" value="EamA"/>
    <property type="match status" value="2"/>
</dbReference>
<keyword evidence="4 6" id="KW-1133">Transmembrane helix</keyword>
<dbReference type="RefSeq" id="WP_273678319.1">
    <property type="nucleotide sequence ID" value="NZ_JAQQXQ010000007.1"/>
</dbReference>
<reference evidence="8 9" key="1">
    <citation type="submission" date="2022-10" db="EMBL/GenBank/DDBJ databases">
        <title>Erythrobacter sp. sf7 Genome sequencing.</title>
        <authorList>
            <person name="Park S."/>
        </authorList>
    </citation>
    <scope>NUCLEOTIDE SEQUENCE [LARGE SCALE GENOMIC DNA]</scope>
    <source>
        <strain evidence="9">sf7</strain>
    </source>
</reference>
<protein>
    <submittedName>
        <fullName evidence="8">DMT family transporter</fullName>
    </submittedName>
</protein>
<dbReference type="InterPro" id="IPR037185">
    <property type="entry name" value="EmrE-like"/>
</dbReference>
<feature type="transmembrane region" description="Helical" evidence="6">
    <location>
        <begin position="106"/>
        <end position="122"/>
    </location>
</feature>
<organism evidence="8 9">
    <name type="scientific">Erythrobacter fulvus</name>
    <dbReference type="NCBI Taxonomy" id="2987523"/>
    <lineage>
        <taxon>Bacteria</taxon>
        <taxon>Pseudomonadati</taxon>
        <taxon>Pseudomonadota</taxon>
        <taxon>Alphaproteobacteria</taxon>
        <taxon>Sphingomonadales</taxon>
        <taxon>Erythrobacteraceae</taxon>
        <taxon>Erythrobacter/Porphyrobacter group</taxon>
        <taxon>Erythrobacter</taxon>
    </lineage>
</organism>
<feature type="domain" description="EamA" evidence="7">
    <location>
        <begin position="158"/>
        <end position="287"/>
    </location>
</feature>
<dbReference type="EMBL" id="JAQQXQ010000007">
    <property type="protein sequence ID" value="MDC8755111.1"/>
    <property type="molecule type" value="Genomic_DNA"/>
</dbReference>
<feature type="domain" description="EamA" evidence="7">
    <location>
        <begin position="18"/>
        <end position="145"/>
    </location>
</feature>
<dbReference type="Proteomes" id="UP001216558">
    <property type="component" value="Unassembled WGS sequence"/>
</dbReference>
<evidence type="ECO:0000256" key="5">
    <source>
        <dbReference type="ARBA" id="ARBA00023136"/>
    </source>
</evidence>
<evidence type="ECO:0000256" key="4">
    <source>
        <dbReference type="ARBA" id="ARBA00022989"/>
    </source>
</evidence>
<feature type="transmembrane region" description="Helical" evidence="6">
    <location>
        <begin position="217"/>
        <end position="236"/>
    </location>
</feature>
<gene>
    <name evidence="8" type="ORF">OIK40_10725</name>
</gene>
<feature type="transmembrane region" description="Helical" evidence="6">
    <location>
        <begin position="81"/>
        <end position="100"/>
    </location>
</feature>
<dbReference type="PANTHER" id="PTHR22911">
    <property type="entry name" value="ACYL-MALONYL CONDENSING ENZYME-RELATED"/>
    <property type="match status" value="1"/>
</dbReference>
<feature type="transmembrane region" description="Helical" evidence="6">
    <location>
        <begin position="243"/>
        <end position="265"/>
    </location>
</feature>
<feature type="transmembrane region" description="Helical" evidence="6">
    <location>
        <begin position="129"/>
        <end position="149"/>
    </location>
</feature>
<comment type="caution">
    <text evidence="8">The sequence shown here is derived from an EMBL/GenBank/DDBJ whole genome shotgun (WGS) entry which is preliminary data.</text>
</comment>
<accession>A0ABT5JSS2</accession>
<sequence length="307" mass="32630">MDGSIARPRPLLALGVRLLTAAALATMAMLVKLAGERGAHLIELIFWRQLLATVLLGTGLALTGRLALLRTNRLGAHARRAATGLLGMLFTYGAVLLLPLAEATTLSFTAPIFAVLIALVLFREKIGPYRWAAVGIGFAGVLVVMQPGAGLHQGVTVAGVIVGLIAPFMVALISFQIQDLNTTENPWSIVFWFAALSAPVAALGLPFAMAAHDTETWAIILAMALMGALAQMLLTTSLRFGSAAVILLIDYTALLWATFYGYYVFDRAAPASLWLGAPLIIGAGVLIAWRERQLARERTAASRAGQE</sequence>
<name>A0ABT5JSS2_9SPHN</name>
<feature type="transmembrane region" description="Helical" evidence="6">
    <location>
        <begin position="46"/>
        <end position="69"/>
    </location>
</feature>
<dbReference type="PANTHER" id="PTHR22911:SF6">
    <property type="entry name" value="SOLUTE CARRIER FAMILY 35 MEMBER G1"/>
    <property type="match status" value="1"/>
</dbReference>
<evidence type="ECO:0000256" key="6">
    <source>
        <dbReference type="SAM" id="Phobius"/>
    </source>
</evidence>
<evidence type="ECO:0000259" key="7">
    <source>
        <dbReference type="Pfam" id="PF00892"/>
    </source>
</evidence>
<keyword evidence="3 6" id="KW-0812">Transmembrane</keyword>
<proteinExistence type="inferred from homology"/>
<keyword evidence="5 6" id="KW-0472">Membrane</keyword>
<evidence type="ECO:0000313" key="9">
    <source>
        <dbReference type="Proteomes" id="UP001216558"/>
    </source>
</evidence>
<dbReference type="InterPro" id="IPR000620">
    <property type="entry name" value="EamA_dom"/>
</dbReference>
<evidence type="ECO:0000256" key="2">
    <source>
        <dbReference type="ARBA" id="ARBA00009853"/>
    </source>
</evidence>
<comment type="similarity">
    <text evidence="2">Belongs to the drug/metabolite transporter (DMT) superfamily. 10 TMS drug/metabolite exporter (DME) (TC 2.A.7.3) family.</text>
</comment>
<comment type="subcellular location">
    <subcellularLocation>
        <location evidence="1">Membrane</location>
        <topology evidence="1">Multi-pass membrane protein</topology>
    </subcellularLocation>
</comment>
<evidence type="ECO:0000256" key="1">
    <source>
        <dbReference type="ARBA" id="ARBA00004141"/>
    </source>
</evidence>